<sequence>MTRLCCVFLSIVFMHISRAAYSNLELMRLLPNTREATRYPYSFWGVQWFVQEPSSRRILSCEDSFGLLLCIILTLFKLNQINRKGSTINEEIGRQLTTMVTSPWKSALRLSYTMFNAQYSRLKIIRAHHFANSALHEDGISGKSQTRIERLSHENRSF</sequence>
<evidence type="ECO:0000256" key="1">
    <source>
        <dbReference type="SAM" id="SignalP"/>
    </source>
</evidence>
<feature type="signal peptide" evidence="1">
    <location>
        <begin position="1"/>
        <end position="19"/>
    </location>
</feature>
<keyword evidence="1" id="KW-0732">Signal</keyword>
<evidence type="ECO:0000313" key="3">
    <source>
        <dbReference type="WBParaSite" id="PgB11_g077_t01"/>
    </source>
</evidence>
<keyword evidence="2" id="KW-1185">Reference proteome</keyword>
<organism evidence="2 3">
    <name type="scientific">Parascaris univalens</name>
    <name type="common">Nematode worm</name>
    <dbReference type="NCBI Taxonomy" id="6257"/>
    <lineage>
        <taxon>Eukaryota</taxon>
        <taxon>Metazoa</taxon>
        <taxon>Ecdysozoa</taxon>
        <taxon>Nematoda</taxon>
        <taxon>Chromadorea</taxon>
        <taxon>Rhabditida</taxon>
        <taxon>Spirurina</taxon>
        <taxon>Ascaridomorpha</taxon>
        <taxon>Ascaridoidea</taxon>
        <taxon>Ascarididae</taxon>
        <taxon>Parascaris</taxon>
    </lineage>
</organism>
<feature type="chain" id="PRO_5036950981" evidence="1">
    <location>
        <begin position="20"/>
        <end position="158"/>
    </location>
</feature>
<reference evidence="3" key="1">
    <citation type="submission" date="2022-11" db="UniProtKB">
        <authorList>
            <consortium name="WormBaseParasite"/>
        </authorList>
    </citation>
    <scope>IDENTIFICATION</scope>
</reference>
<dbReference type="AlphaFoldDB" id="A0A914ZPC4"/>
<name>A0A914ZPC4_PARUN</name>
<accession>A0A914ZPC4</accession>
<dbReference type="Proteomes" id="UP000887569">
    <property type="component" value="Unplaced"/>
</dbReference>
<protein>
    <submittedName>
        <fullName evidence="3">Secreted protein</fullName>
    </submittedName>
</protein>
<proteinExistence type="predicted"/>
<evidence type="ECO:0000313" key="2">
    <source>
        <dbReference type="Proteomes" id="UP000887569"/>
    </source>
</evidence>
<dbReference type="WBParaSite" id="PgB11_g077_t01">
    <property type="protein sequence ID" value="PgB11_g077_t01"/>
    <property type="gene ID" value="PgB11_g077"/>
</dbReference>